<feature type="domain" description="SET" evidence="1">
    <location>
        <begin position="33"/>
        <end position="311"/>
    </location>
</feature>
<dbReference type="InterPro" id="IPR050869">
    <property type="entry name" value="H3K4_H4K5_MeTrfase"/>
</dbReference>
<reference evidence="2 3" key="1">
    <citation type="submission" date="2019-08" db="EMBL/GenBank/DDBJ databases">
        <title>The genome sequence of a newly discovered highly antifungal drug resistant Aspergillus species, Aspergillus tanneri NIH 1004.</title>
        <authorList>
            <person name="Mounaud S."/>
            <person name="Singh I."/>
            <person name="Joardar V."/>
            <person name="Pakala S."/>
            <person name="Pakala S."/>
            <person name="Venepally P."/>
            <person name="Chung J.K."/>
            <person name="Losada L."/>
            <person name="Nierman W.C."/>
        </authorList>
    </citation>
    <scope>NUCLEOTIDE SEQUENCE [LARGE SCALE GENOMIC DNA]</scope>
    <source>
        <strain evidence="2 3">NIH1004</strain>
    </source>
</reference>
<organism evidence="2 3">
    <name type="scientific">Aspergillus tanneri</name>
    <dbReference type="NCBI Taxonomy" id="1220188"/>
    <lineage>
        <taxon>Eukaryota</taxon>
        <taxon>Fungi</taxon>
        <taxon>Dikarya</taxon>
        <taxon>Ascomycota</taxon>
        <taxon>Pezizomycotina</taxon>
        <taxon>Eurotiomycetes</taxon>
        <taxon>Eurotiomycetidae</taxon>
        <taxon>Eurotiales</taxon>
        <taxon>Aspergillaceae</taxon>
        <taxon>Aspergillus</taxon>
        <taxon>Aspergillus subgen. Circumdati</taxon>
    </lineage>
</organism>
<dbReference type="Gene3D" id="1.10.220.160">
    <property type="match status" value="1"/>
</dbReference>
<evidence type="ECO:0000313" key="2">
    <source>
        <dbReference type="EMBL" id="KAA8642573.1"/>
    </source>
</evidence>
<dbReference type="InterPro" id="IPR046341">
    <property type="entry name" value="SET_dom_sf"/>
</dbReference>
<dbReference type="VEuPathDB" id="FungiDB:EYZ11_012270"/>
<sequence>MQSPTAEQRLQVTSDHLTNAPIGNQSKDAWVHSHLIPSTHPIKGRQLLAAQPISRGELLLIDPPYAVIPVVDNPLDSDSLLCSNSKCSRKIVPSTKSVSCPSSCVPDVAWCNHVCRTMDEQRHGFECIWLQKYATSIRSKRGEYDFGMLWLIVRILASRHIETQQPSTATVQNLSTTPAFQSGWHGIQSLCGSPDTWAHSQVRSWSTMVKKYLQNTPSLPHGMNMDEILALVCQEEANSFGFYPRETGIIPFPDSPVHRGIQFAAAVCPRAALANHSCRPNIIHKPDRIGRMVFVASRDIKVGEECCISYFDLTQYVDLRTRREYLQRSFRFLCKCDRCLEEEIPEEDSNWDAFPLLDDE</sequence>
<dbReference type="Proteomes" id="UP000324241">
    <property type="component" value="Unassembled WGS sequence"/>
</dbReference>
<dbReference type="Gene3D" id="6.10.140.2220">
    <property type="match status" value="1"/>
</dbReference>
<dbReference type="PROSITE" id="PS50280">
    <property type="entry name" value="SET"/>
    <property type="match status" value="1"/>
</dbReference>
<accession>A0A5M9MC99</accession>
<dbReference type="Gene3D" id="2.170.270.10">
    <property type="entry name" value="SET domain"/>
    <property type="match status" value="1"/>
</dbReference>
<comment type="caution">
    <text evidence="2">The sequence shown here is derived from an EMBL/GenBank/DDBJ whole genome shotgun (WGS) entry which is preliminary data.</text>
</comment>
<dbReference type="GeneID" id="54334219"/>
<name>A0A5M9MC99_9EURO</name>
<dbReference type="PANTHER" id="PTHR12197">
    <property type="entry name" value="HISTONE-LYSINE N-METHYLTRANSFERASE SMYD"/>
    <property type="match status" value="1"/>
</dbReference>
<dbReference type="Pfam" id="PF00856">
    <property type="entry name" value="SET"/>
    <property type="match status" value="1"/>
</dbReference>
<proteinExistence type="predicted"/>
<dbReference type="CDD" id="cd20071">
    <property type="entry name" value="SET_SMYD"/>
    <property type="match status" value="1"/>
</dbReference>
<gene>
    <name evidence="2" type="ORF">ATNIH1004_011518</name>
</gene>
<evidence type="ECO:0000313" key="3">
    <source>
        <dbReference type="Proteomes" id="UP000324241"/>
    </source>
</evidence>
<evidence type="ECO:0000259" key="1">
    <source>
        <dbReference type="PROSITE" id="PS50280"/>
    </source>
</evidence>
<dbReference type="SUPFAM" id="SSF82199">
    <property type="entry name" value="SET domain"/>
    <property type="match status" value="1"/>
</dbReference>
<dbReference type="AlphaFoldDB" id="A0A5M9MC99"/>
<dbReference type="InterPro" id="IPR001214">
    <property type="entry name" value="SET_dom"/>
</dbReference>
<dbReference type="PANTHER" id="PTHR12197:SF292">
    <property type="entry name" value="SET DOMAIN-CONTAINING PROTEIN"/>
    <property type="match status" value="1"/>
</dbReference>
<dbReference type="OrthoDB" id="1028014at2759"/>
<dbReference type="EMBL" id="QUQM01000008">
    <property type="protein sequence ID" value="KAA8642573.1"/>
    <property type="molecule type" value="Genomic_DNA"/>
</dbReference>
<dbReference type="RefSeq" id="XP_033421935.1">
    <property type="nucleotide sequence ID" value="XM_033576080.1"/>
</dbReference>
<protein>
    <recommendedName>
        <fullName evidence="1">SET domain-containing protein</fullName>
    </recommendedName>
</protein>